<keyword evidence="1" id="KW-0808">Transferase</keyword>
<dbReference type="Proteomes" id="UP000034264">
    <property type="component" value="Unassembled WGS sequence"/>
</dbReference>
<evidence type="ECO:0000259" key="3">
    <source>
        <dbReference type="PROSITE" id="PS51186"/>
    </source>
</evidence>
<organism evidence="4 5">
    <name type="scientific">Candidatus Amesbacteria bacterium GW2011_GWC2_45_19</name>
    <dbReference type="NCBI Taxonomy" id="1618366"/>
    <lineage>
        <taxon>Bacteria</taxon>
        <taxon>Candidatus Amesiibacteriota</taxon>
    </lineage>
</organism>
<dbReference type="PROSITE" id="PS51186">
    <property type="entry name" value="GNAT"/>
    <property type="match status" value="1"/>
</dbReference>
<evidence type="ECO:0000313" key="4">
    <source>
        <dbReference type="EMBL" id="KKU03379.1"/>
    </source>
</evidence>
<dbReference type="AlphaFoldDB" id="A0A0G1M549"/>
<reference evidence="4 5" key="1">
    <citation type="journal article" date="2015" name="Nature">
        <title>rRNA introns, odd ribosomes, and small enigmatic genomes across a large radiation of phyla.</title>
        <authorList>
            <person name="Brown C.T."/>
            <person name="Hug L.A."/>
            <person name="Thomas B.C."/>
            <person name="Sharon I."/>
            <person name="Castelle C.J."/>
            <person name="Singh A."/>
            <person name="Wilkins M.J."/>
            <person name="Williams K.H."/>
            <person name="Banfield J.F."/>
        </authorList>
    </citation>
    <scope>NUCLEOTIDE SEQUENCE [LARGE SCALE GENOMIC DNA]</scope>
</reference>
<comment type="caution">
    <text evidence="4">The sequence shown here is derived from an EMBL/GenBank/DDBJ whole genome shotgun (WGS) entry which is preliminary data.</text>
</comment>
<name>A0A0G1M549_9BACT</name>
<dbReference type="GO" id="GO:0016747">
    <property type="term" value="F:acyltransferase activity, transferring groups other than amino-acyl groups"/>
    <property type="evidence" value="ECO:0007669"/>
    <property type="project" value="InterPro"/>
</dbReference>
<dbReference type="PANTHER" id="PTHR43877">
    <property type="entry name" value="AMINOALKYLPHOSPHONATE N-ACETYLTRANSFERASE-RELATED-RELATED"/>
    <property type="match status" value="1"/>
</dbReference>
<dbReference type="InterPro" id="IPR000182">
    <property type="entry name" value="GNAT_dom"/>
</dbReference>
<dbReference type="Gene3D" id="3.40.630.30">
    <property type="match status" value="1"/>
</dbReference>
<dbReference type="InterPro" id="IPR050832">
    <property type="entry name" value="Bact_Acetyltransf"/>
</dbReference>
<keyword evidence="2" id="KW-0012">Acyltransferase</keyword>
<dbReference type="SUPFAM" id="SSF55729">
    <property type="entry name" value="Acyl-CoA N-acyltransferases (Nat)"/>
    <property type="match status" value="1"/>
</dbReference>
<protein>
    <recommendedName>
        <fullName evidence="3">N-acetyltransferase domain-containing protein</fullName>
    </recommendedName>
</protein>
<dbReference type="PANTHER" id="PTHR43877:SF1">
    <property type="entry name" value="ACETYLTRANSFERASE"/>
    <property type="match status" value="1"/>
</dbReference>
<dbReference type="InterPro" id="IPR016181">
    <property type="entry name" value="Acyl_CoA_acyltransferase"/>
</dbReference>
<evidence type="ECO:0000256" key="2">
    <source>
        <dbReference type="ARBA" id="ARBA00023315"/>
    </source>
</evidence>
<proteinExistence type="predicted"/>
<accession>A0A0G1M549</accession>
<dbReference type="Pfam" id="PF00583">
    <property type="entry name" value="Acetyltransf_1"/>
    <property type="match status" value="1"/>
</dbReference>
<feature type="domain" description="N-acetyltransferase" evidence="3">
    <location>
        <begin position="7"/>
        <end position="148"/>
    </location>
</feature>
<dbReference type="EMBL" id="LCKS01000001">
    <property type="protein sequence ID" value="KKU03379.1"/>
    <property type="molecule type" value="Genomic_DNA"/>
</dbReference>
<evidence type="ECO:0000256" key="1">
    <source>
        <dbReference type="ARBA" id="ARBA00022679"/>
    </source>
</evidence>
<sequence>MSYEYEIHTRGDVQGNLFEKLVRFFFESEPHHDQDEAAVSAEAILEGDGNIVLAMGPDGGVVGYGTLTNVSDRGTARMEAAHVHPDHAQRGIYSNLVKLRLEEAQREGAEQVAVNAAHEFQVRFLQRLGFEIVDKYPFSGWELKKCCR</sequence>
<dbReference type="CDD" id="cd04301">
    <property type="entry name" value="NAT_SF"/>
    <property type="match status" value="1"/>
</dbReference>
<gene>
    <name evidence="4" type="ORF">UX05_C0001G0008</name>
</gene>
<evidence type="ECO:0000313" key="5">
    <source>
        <dbReference type="Proteomes" id="UP000034264"/>
    </source>
</evidence>